<dbReference type="AlphaFoldDB" id="A0A8J4YJG5"/>
<protein>
    <submittedName>
        <fullName evidence="2">BTB/POZ domain-containing protein 7</fullName>
    </submittedName>
</protein>
<dbReference type="Proteomes" id="UP000770661">
    <property type="component" value="Unassembled WGS sequence"/>
</dbReference>
<reference evidence="2" key="1">
    <citation type="submission" date="2020-07" db="EMBL/GenBank/DDBJ databases">
        <title>The High-quality genome of the commercially important snow crab, Chionoecetes opilio.</title>
        <authorList>
            <person name="Jeong J.-H."/>
            <person name="Ryu S."/>
        </authorList>
    </citation>
    <scope>NUCLEOTIDE SEQUENCE</scope>
    <source>
        <strain evidence="2">MADBK_172401_WGS</strain>
        <tissue evidence="2">Digestive gland</tissue>
    </source>
</reference>
<dbReference type="PANTHER" id="PTHR16064:SF3">
    <property type="entry name" value="BTB_POZ DOMAIN-CONTAINING PROTEIN 7"/>
    <property type="match status" value="1"/>
</dbReference>
<feature type="compositionally biased region" description="Pro residues" evidence="1">
    <location>
        <begin position="236"/>
        <end position="255"/>
    </location>
</feature>
<evidence type="ECO:0000313" key="2">
    <source>
        <dbReference type="EMBL" id="KAG0722600.1"/>
    </source>
</evidence>
<organism evidence="2 3">
    <name type="scientific">Chionoecetes opilio</name>
    <name type="common">Atlantic snow crab</name>
    <name type="synonym">Cancer opilio</name>
    <dbReference type="NCBI Taxonomy" id="41210"/>
    <lineage>
        <taxon>Eukaryota</taxon>
        <taxon>Metazoa</taxon>
        <taxon>Ecdysozoa</taxon>
        <taxon>Arthropoda</taxon>
        <taxon>Crustacea</taxon>
        <taxon>Multicrustacea</taxon>
        <taxon>Malacostraca</taxon>
        <taxon>Eumalacostraca</taxon>
        <taxon>Eucarida</taxon>
        <taxon>Decapoda</taxon>
        <taxon>Pleocyemata</taxon>
        <taxon>Brachyura</taxon>
        <taxon>Eubrachyura</taxon>
        <taxon>Majoidea</taxon>
        <taxon>Majidae</taxon>
        <taxon>Chionoecetes</taxon>
    </lineage>
</organism>
<evidence type="ECO:0000256" key="1">
    <source>
        <dbReference type="SAM" id="MobiDB-lite"/>
    </source>
</evidence>
<dbReference type="GO" id="GO:0061138">
    <property type="term" value="P:morphogenesis of a branching epithelium"/>
    <property type="evidence" value="ECO:0007669"/>
    <property type="project" value="InterPro"/>
</dbReference>
<dbReference type="InterPro" id="IPR042345">
    <property type="entry name" value="Btbd7"/>
</dbReference>
<dbReference type="OrthoDB" id="2347980at2759"/>
<sequence>MNMFIVVGIVQYLHWQVWLHCVSIEVAGLCLSCVDAVLRCGTLTGLLGLPDRASYVCSVVAALHATAQHLAKPRALPRLSVSLQGCEDLMMESLCVDNLVSVLRWSGEAHGSAWVHWQALHYLREEFAQTDEGHLSEILPDVALASSSLLALHLQNHRLGPLEGLEGTQMTLDLGDGSHHQVGSHLTLGGSHGRRSTRRSRRLTPHHLAPPMSGHHTYSGGGGNSGQVNSGQRPLPCAPILPPVTPHPPPPPLFL</sequence>
<keyword evidence="3" id="KW-1185">Reference proteome</keyword>
<comment type="caution">
    <text evidence="2">The sequence shown here is derived from an EMBL/GenBank/DDBJ whole genome shotgun (WGS) entry which is preliminary data.</text>
</comment>
<dbReference type="PANTHER" id="PTHR16064">
    <property type="entry name" value="BTB POZ DOMAIN CONTAINING 7"/>
    <property type="match status" value="1"/>
</dbReference>
<evidence type="ECO:0000313" key="3">
    <source>
        <dbReference type="Proteomes" id="UP000770661"/>
    </source>
</evidence>
<gene>
    <name evidence="2" type="primary">BTBD7_2</name>
    <name evidence="2" type="ORF">GWK47_044186</name>
</gene>
<accession>A0A8J4YJG5</accession>
<feature type="compositionally biased region" description="Basic residues" evidence="1">
    <location>
        <begin position="192"/>
        <end position="205"/>
    </location>
</feature>
<dbReference type="EMBL" id="JACEEZ010009273">
    <property type="protein sequence ID" value="KAG0722600.1"/>
    <property type="molecule type" value="Genomic_DNA"/>
</dbReference>
<feature type="region of interest" description="Disordered" evidence="1">
    <location>
        <begin position="178"/>
        <end position="255"/>
    </location>
</feature>
<proteinExistence type="predicted"/>
<name>A0A8J4YJG5_CHIOP</name>